<evidence type="ECO:0000256" key="5">
    <source>
        <dbReference type="SAM" id="MobiDB-lite"/>
    </source>
</evidence>
<feature type="transmembrane region" description="Helical" evidence="6">
    <location>
        <begin position="648"/>
        <end position="665"/>
    </location>
</feature>
<dbReference type="GO" id="GO:0016020">
    <property type="term" value="C:membrane"/>
    <property type="evidence" value="ECO:0007669"/>
    <property type="project" value="UniProtKB-SubCell"/>
</dbReference>
<organism evidence="10 11">
    <name type="scientific">Alectoria fallacina</name>
    <dbReference type="NCBI Taxonomy" id="1903189"/>
    <lineage>
        <taxon>Eukaryota</taxon>
        <taxon>Fungi</taxon>
        <taxon>Dikarya</taxon>
        <taxon>Ascomycota</taxon>
        <taxon>Pezizomycotina</taxon>
        <taxon>Lecanoromycetes</taxon>
        <taxon>OSLEUM clade</taxon>
        <taxon>Lecanoromycetidae</taxon>
        <taxon>Lecanorales</taxon>
        <taxon>Lecanorineae</taxon>
        <taxon>Parmeliaceae</taxon>
        <taxon>Alectoria</taxon>
    </lineage>
</organism>
<reference evidence="10" key="1">
    <citation type="submission" date="2021-03" db="EMBL/GenBank/DDBJ databases">
        <authorList>
            <person name="Tagirdzhanova G."/>
        </authorList>
    </citation>
    <scope>NUCLEOTIDE SEQUENCE</scope>
</reference>
<dbReference type="OrthoDB" id="2274698at2759"/>
<feature type="transmembrane region" description="Helical" evidence="6">
    <location>
        <begin position="787"/>
        <end position="808"/>
    </location>
</feature>
<dbReference type="AlphaFoldDB" id="A0A8H3EFU0"/>
<feature type="compositionally biased region" description="Polar residues" evidence="5">
    <location>
        <begin position="1"/>
        <end position="23"/>
    </location>
</feature>
<proteinExistence type="predicted"/>
<dbReference type="EMBL" id="CAJPDR010000006">
    <property type="protein sequence ID" value="CAF9904439.1"/>
    <property type="molecule type" value="Genomic_DNA"/>
</dbReference>
<evidence type="ECO:0000259" key="7">
    <source>
        <dbReference type="Pfam" id="PF10334"/>
    </source>
</evidence>
<feature type="domain" description="Integral membrane bound transporter" evidence="9">
    <location>
        <begin position="672"/>
        <end position="808"/>
    </location>
</feature>
<evidence type="ECO:0000256" key="1">
    <source>
        <dbReference type="ARBA" id="ARBA00004141"/>
    </source>
</evidence>
<dbReference type="PANTHER" id="PTHR37994">
    <property type="entry name" value="ARAE_2_N DOMAIN-CONTAINING PROTEIN-RELATED"/>
    <property type="match status" value="1"/>
</dbReference>
<dbReference type="Pfam" id="PF10334">
    <property type="entry name" value="BRE4"/>
    <property type="match status" value="1"/>
</dbReference>
<name>A0A8H3EFU0_9LECA</name>
<feature type="domain" description="Putative ER transporter 6TM N-terminal" evidence="8">
    <location>
        <begin position="56"/>
        <end position="485"/>
    </location>
</feature>
<dbReference type="InterPro" id="IPR049453">
    <property type="entry name" value="Memb_transporter_dom"/>
</dbReference>
<evidence type="ECO:0000256" key="4">
    <source>
        <dbReference type="ARBA" id="ARBA00023136"/>
    </source>
</evidence>
<evidence type="ECO:0000256" key="3">
    <source>
        <dbReference type="ARBA" id="ARBA00022989"/>
    </source>
</evidence>
<feature type="transmembrane region" description="Helical" evidence="6">
    <location>
        <begin position="222"/>
        <end position="241"/>
    </location>
</feature>
<evidence type="ECO:0000313" key="10">
    <source>
        <dbReference type="EMBL" id="CAF9904439.1"/>
    </source>
</evidence>
<dbReference type="InterPro" id="IPR018823">
    <property type="entry name" value="ArAE_2_N"/>
</dbReference>
<feature type="transmembrane region" description="Helical" evidence="6">
    <location>
        <begin position="748"/>
        <end position="767"/>
    </location>
</feature>
<dbReference type="Pfam" id="PF13515">
    <property type="entry name" value="FUSC_2"/>
    <property type="match status" value="1"/>
</dbReference>
<feature type="domain" description="DUF2421" evidence="7">
    <location>
        <begin position="812"/>
        <end position="989"/>
    </location>
</feature>
<evidence type="ECO:0000256" key="6">
    <source>
        <dbReference type="SAM" id="Phobius"/>
    </source>
</evidence>
<dbReference type="Pfam" id="PF10337">
    <property type="entry name" value="ArAE_2_N"/>
    <property type="match status" value="1"/>
</dbReference>
<dbReference type="InterPro" id="IPR018820">
    <property type="entry name" value="BRE4-related_DUF2421"/>
</dbReference>
<protein>
    <recommendedName>
        <fullName evidence="12">ER transporter 6TM N-terminal domain-containing protein</fullName>
    </recommendedName>
</protein>
<accession>A0A8H3EFU0</accession>
<feature type="transmembrane region" description="Helical" evidence="6">
    <location>
        <begin position="828"/>
        <end position="847"/>
    </location>
</feature>
<keyword evidence="4 6" id="KW-0472">Membrane</keyword>
<gene>
    <name evidence="10" type="ORF">ALECFALPRED_008554</name>
</gene>
<evidence type="ECO:0008006" key="12">
    <source>
        <dbReference type="Google" id="ProtNLM"/>
    </source>
</evidence>
<feature type="transmembrane region" description="Helical" evidence="6">
    <location>
        <begin position="677"/>
        <end position="697"/>
    </location>
</feature>
<evidence type="ECO:0000259" key="9">
    <source>
        <dbReference type="Pfam" id="PF13515"/>
    </source>
</evidence>
<feature type="transmembrane region" description="Helical" evidence="6">
    <location>
        <begin position="725"/>
        <end position="742"/>
    </location>
</feature>
<keyword evidence="11" id="KW-1185">Reference proteome</keyword>
<comment type="subcellular location">
    <subcellularLocation>
        <location evidence="1">Membrane</location>
        <topology evidence="1">Multi-pass membrane protein</topology>
    </subcellularLocation>
</comment>
<feature type="transmembrane region" description="Helical" evidence="6">
    <location>
        <begin position="107"/>
        <end position="131"/>
    </location>
</feature>
<feature type="region of interest" description="Disordered" evidence="5">
    <location>
        <begin position="277"/>
        <end position="307"/>
    </location>
</feature>
<comment type="caution">
    <text evidence="10">The sequence shown here is derived from an EMBL/GenBank/DDBJ whole genome shotgun (WGS) entry which is preliminary data.</text>
</comment>
<evidence type="ECO:0000259" key="8">
    <source>
        <dbReference type="Pfam" id="PF10337"/>
    </source>
</evidence>
<feature type="transmembrane region" description="Helical" evidence="6">
    <location>
        <begin position="151"/>
        <end position="172"/>
    </location>
</feature>
<feature type="transmembrane region" description="Helical" evidence="6">
    <location>
        <begin position="533"/>
        <end position="555"/>
    </location>
</feature>
<dbReference type="PANTHER" id="PTHR37994:SF4">
    <property type="entry name" value="ER TRANSPORTER 6TM N-TERMINAL DOMAIN-CONTAINING PROTEIN-RELATED"/>
    <property type="match status" value="1"/>
</dbReference>
<feature type="transmembrane region" description="Helical" evidence="6">
    <location>
        <begin position="79"/>
        <end position="98"/>
    </location>
</feature>
<evidence type="ECO:0000256" key="2">
    <source>
        <dbReference type="ARBA" id="ARBA00022692"/>
    </source>
</evidence>
<feature type="transmembrane region" description="Helical" evidence="6">
    <location>
        <begin position="52"/>
        <end position="73"/>
    </location>
</feature>
<sequence>MAETSNRNNMPPQTQNQDSPSEGSTDDVDKEPPAVKSSRVKRLWDRSGLNPGMLMMMVKGALPPAISLAVYQSTAFADVYSTLGYLVAIMSVLSFAILPRSKYIQTMLFNVIGVCIGVAVALLEIYCSVQARAHTSPSVKATGKGPSPGAAVATYNSSASAVCAIWLFFNIYLVNTVRASRPQLQFPVIVYSIFANVASVYAPNFPTMVAGIAFAKRLMEAFFTGFAIATGVSLLIFPVSVRMTFFKLSAGSIAAVQGTLKAQIAYLQTLEKKDMFRTPTESDEDDKDKKSNQHKKSNAAKPNGSAEAQRLKAAISALGELYGKMHADVKFAKREMAWGKLDASDIDELLKLFQGIILPLTGMSSAADIFQRIAEKRGWAQRETASSLDNQKAKNQWNEILRTLHDPFQTVTESMHDGLQHALYTLELAKAPKKENASKKTNGNDAASRDVEADAGVMKPGDPDYAAYLTKKIDVFYEQRKTTLAVWCQQRGIKMDASPFANPSQTALNISTENENRTEDPEEHAKNQRQLYLVLYMEFLLWSIGRAVLALVQFADKKVEDGTMKKNRLISPSLNRIKKWVTGSLKVEDAGLEHTPDSTEAGGGSIYTGESFRAAKDPEHLPPTNAWQRSTNVLRQFSRLLGSPESAFGFRVACATLSIGIVAYLKDTYVFFMEQRLVWAMIMVAIGMTTTAGSGVFGFFGRIVGTAIAMCTSLVIWYVVDGHPAGVLVFLFVFVFVEFYFLMKYPRFTVVAIISMVTQVLIVGYELEVKKLGRVAATSNGQPYYPIYLLAPYRLACVSGGMLVAFIWTFFPYPLTARSQLRQDLGVSLYLLANYYSIVHTTIGLRIKGAEGDMESKESPGRRLQKARGKVYVKQLTLLGGLRQHSAFTAWEPTFGGKFPKREYDKIIQEVYNILNYLALISYSSNHFSHDPAASPEKASWLQDFARLVGRIDATSQDITSLLALLSSSVTNGNPLPPYLKAPPSYRLSQGLEELDADILSISHIAEPGYSAFAVIQIASSLISDDLGKLIE</sequence>
<feature type="transmembrane region" description="Helical" evidence="6">
    <location>
        <begin position="184"/>
        <end position="202"/>
    </location>
</feature>
<keyword evidence="2 6" id="KW-0812">Transmembrane</keyword>
<evidence type="ECO:0000313" key="11">
    <source>
        <dbReference type="Proteomes" id="UP000664203"/>
    </source>
</evidence>
<dbReference type="Proteomes" id="UP000664203">
    <property type="component" value="Unassembled WGS sequence"/>
</dbReference>
<feature type="region of interest" description="Disordered" evidence="5">
    <location>
        <begin position="1"/>
        <end position="39"/>
    </location>
</feature>
<keyword evidence="3 6" id="KW-1133">Transmembrane helix</keyword>